<evidence type="ECO:0000313" key="1">
    <source>
        <dbReference type="EMBL" id="AIW02301.1"/>
    </source>
</evidence>
<reference evidence="1 2" key="1">
    <citation type="submission" date="2014-09" db="EMBL/GenBank/DDBJ databases">
        <title>Genome of Escherichia coli infecting bacteriophage vB_EcoM-VpaE1.</title>
        <authorList>
            <person name="Truncaite L."/>
            <person name="Simoliunas E."/>
            <person name="Zajanckauskaite A."/>
            <person name="Kaliniene L."/>
            <person name="Vilkaityte M."/>
            <person name="Meskys R."/>
        </authorList>
    </citation>
    <scope>NUCLEOTIDE SEQUENCE [LARGE SCALE GENOMIC DNA]</scope>
    <source>
        <strain evidence="1">VpaE1</strain>
    </source>
</reference>
<protein>
    <submittedName>
        <fullName evidence="1">Uncharacterized protein</fullName>
    </submittedName>
</protein>
<sequence length="196" mass="22233">MLTVSFNYNSDGSVSINSPYANDLLKELVNQCDRGLHYVQNSFKQKTIANNLMRVTVTASNPNYDFDSESPYSLVALGESSQFKLVCHDSETFLKVFSNLIHNNKYSYVDGSVNFYPANYTCLLVDNMRKSKQEPTEISFDVNSSPDAETSKNFDMSYALSLSKKSEFIDYVNGFGFKFDESMNLKKLKNLLKTKS</sequence>
<dbReference type="RefSeq" id="YP_009147310.1">
    <property type="nucleotide sequence ID" value="NC_027337.1"/>
</dbReference>
<dbReference type="GeneID" id="24722038"/>
<gene>
    <name evidence="1" type="ORF">VpaE1_041</name>
</gene>
<name>A0A0A0RK38_9CAUD</name>
<dbReference type="KEGG" id="vg:24722038"/>
<organism evidence="1 2">
    <name type="scientific">Escherichia phage vB_EcoM-VpaE1</name>
    <dbReference type="NCBI Taxonomy" id="1555238"/>
    <lineage>
        <taxon>Viruses</taxon>
        <taxon>Duplodnaviria</taxon>
        <taxon>Heunggongvirae</taxon>
        <taxon>Uroviricota</taxon>
        <taxon>Caudoviricetes</taxon>
        <taxon>Andersonviridae</taxon>
        <taxon>Ounavirinae</taxon>
        <taxon>Felixounavirus</taxon>
        <taxon>Felixounavirus VpaE1</taxon>
    </lineage>
</organism>
<dbReference type="EMBL" id="KM657822">
    <property type="protein sequence ID" value="AIW02301.1"/>
    <property type="molecule type" value="Genomic_DNA"/>
</dbReference>
<evidence type="ECO:0000313" key="2">
    <source>
        <dbReference type="Proteomes" id="UP000030212"/>
    </source>
</evidence>
<accession>A0A0A0RK38</accession>
<proteinExistence type="predicted"/>
<dbReference type="OrthoDB" id="9661at10239"/>
<keyword evidence="2" id="KW-1185">Reference proteome</keyword>
<dbReference type="Proteomes" id="UP000030212">
    <property type="component" value="Genome"/>
</dbReference>